<dbReference type="CDD" id="cd00590">
    <property type="entry name" value="RRM_SF"/>
    <property type="match status" value="1"/>
</dbReference>
<feature type="compositionally biased region" description="Low complexity" evidence="3">
    <location>
        <begin position="115"/>
        <end position="133"/>
    </location>
</feature>
<keyword evidence="6" id="KW-1185">Reference proteome</keyword>
<feature type="region of interest" description="Disordered" evidence="3">
    <location>
        <begin position="115"/>
        <end position="196"/>
    </location>
</feature>
<accession>A0AAN5D2G7</accession>
<gene>
    <name evidence="5" type="ORF">PMAYCL1PPCAC_25324</name>
</gene>
<dbReference type="PROSITE" id="PS50102">
    <property type="entry name" value="RRM"/>
    <property type="match status" value="1"/>
</dbReference>
<dbReference type="PANTHER" id="PTHR48027">
    <property type="entry name" value="HETEROGENEOUS NUCLEAR RIBONUCLEOPROTEIN 87F-RELATED"/>
    <property type="match status" value="1"/>
</dbReference>
<dbReference type="EMBL" id="BTRK01000005">
    <property type="protein sequence ID" value="GMR55129.1"/>
    <property type="molecule type" value="Genomic_DNA"/>
</dbReference>
<feature type="region of interest" description="Disordered" evidence="3">
    <location>
        <begin position="365"/>
        <end position="387"/>
    </location>
</feature>
<comment type="caution">
    <text evidence="5">The sequence shown here is derived from an EMBL/GenBank/DDBJ whole genome shotgun (WGS) entry which is preliminary data.</text>
</comment>
<feature type="non-terminal residue" evidence="5">
    <location>
        <position position="1"/>
    </location>
</feature>
<keyword evidence="1 2" id="KW-0694">RNA-binding</keyword>
<dbReference type="AlphaFoldDB" id="A0AAN5D2G7"/>
<dbReference type="SUPFAM" id="SSF54928">
    <property type="entry name" value="RNA-binding domain, RBD"/>
    <property type="match status" value="1"/>
</dbReference>
<dbReference type="InterPro" id="IPR012677">
    <property type="entry name" value="Nucleotide-bd_a/b_plait_sf"/>
</dbReference>
<protein>
    <recommendedName>
        <fullName evidence="4">RRM domain-containing protein</fullName>
    </recommendedName>
</protein>
<name>A0AAN5D2G7_9BILA</name>
<dbReference type="Gene3D" id="3.30.70.330">
    <property type="match status" value="1"/>
</dbReference>
<dbReference type="InterPro" id="IPR052462">
    <property type="entry name" value="SLIRP/GR-RBP-like"/>
</dbReference>
<proteinExistence type="predicted"/>
<reference evidence="6" key="1">
    <citation type="submission" date="2022-10" db="EMBL/GenBank/DDBJ databases">
        <title>Genome assembly of Pristionchus species.</title>
        <authorList>
            <person name="Yoshida K."/>
            <person name="Sommer R.J."/>
        </authorList>
    </citation>
    <scope>NUCLEOTIDE SEQUENCE [LARGE SCALE GENOMIC DNA]</scope>
    <source>
        <strain evidence="6">RS5460</strain>
    </source>
</reference>
<feature type="domain" description="RRM" evidence="4">
    <location>
        <begin position="274"/>
        <end position="350"/>
    </location>
</feature>
<organism evidence="5 6">
    <name type="scientific">Pristionchus mayeri</name>
    <dbReference type="NCBI Taxonomy" id="1317129"/>
    <lineage>
        <taxon>Eukaryota</taxon>
        <taxon>Metazoa</taxon>
        <taxon>Ecdysozoa</taxon>
        <taxon>Nematoda</taxon>
        <taxon>Chromadorea</taxon>
        <taxon>Rhabditida</taxon>
        <taxon>Rhabditina</taxon>
        <taxon>Diplogasteromorpha</taxon>
        <taxon>Diplogasteroidea</taxon>
        <taxon>Neodiplogasteridae</taxon>
        <taxon>Pristionchus</taxon>
    </lineage>
</organism>
<dbReference type="InterPro" id="IPR000504">
    <property type="entry name" value="RRM_dom"/>
</dbReference>
<feature type="compositionally biased region" description="Polar residues" evidence="3">
    <location>
        <begin position="146"/>
        <end position="176"/>
    </location>
</feature>
<dbReference type="Pfam" id="PF00076">
    <property type="entry name" value="RRM_1"/>
    <property type="match status" value="1"/>
</dbReference>
<dbReference type="Proteomes" id="UP001328107">
    <property type="component" value="Unassembled WGS sequence"/>
</dbReference>
<evidence type="ECO:0000256" key="3">
    <source>
        <dbReference type="SAM" id="MobiDB-lite"/>
    </source>
</evidence>
<evidence type="ECO:0000313" key="5">
    <source>
        <dbReference type="EMBL" id="GMR55129.1"/>
    </source>
</evidence>
<evidence type="ECO:0000259" key="4">
    <source>
        <dbReference type="PROSITE" id="PS50102"/>
    </source>
</evidence>
<evidence type="ECO:0000256" key="2">
    <source>
        <dbReference type="PROSITE-ProRule" id="PRU00176"/>
    </source>
</evidence>
<dbReference type="GO" id="GO:0003723">
    <property type="term" value="F:RNA binding"/>
    <property type="evidence" value="ECO:0007669"/>
    <property type="project" value="UniProtKB-UniRule"/>
</dbReference>
<dbReference type="InterPro" id="IPR035979">
    <property type="entry name" value="RBD_domain_sf"/>
</dbReference>
<evidence type="ECO:0000313" key="6">
    <source>
        <dbReference type="Proteomes" id="UP001328107"/>
    </source>
</evidence>
<dbReference type="SMART" id="SM00360">
    <property type="entry name" value="RRM"/>
    <property type="match status" value="1"/>
</dbReference>
<sequence>VTVISRGLPYSTMPSAGEVARAARDNLRSSLAITHNLTLKSSEPSDSLVHRMNDVLRVVSDTNFDASSMDAVSALYTAIGEALPHMINNTHDIALVHLSRSFAVVLEEAVKMKGKLSGSSNNNNNIKTSSTSGGAPGIIAQRSGLDVSQATSPGSNNNNNMRWTPSGTWGNATQRSGIDGSHATIPGSHIINNNNNTRWTPSGAWGNTAMRSRNDVSKTSTGAYNGQIRPRSQSVGFNGYSAAARASAPLSADEIARRKEKAAKKDFSPEATKGRIKVWHVPSSVTELQLRGHFEQIGEILSISYPIENGKHKGFAFLKFKDNATADDACKRLNGGKLGGMDLLVERATFWFKKDKAPVFGTGHANVGSGSGSGPGSGKPTASVSAR</sequence>
<evidence type="ECO:0000256" key="1">
    <source>
        <dbReference type="ARBA" id="ARBA00022884"/>
    </source>
</evidence>